<evidence type="ECO:0000313" key="2">
    <source>
        <dbReference type="Proteomes" id="UP000613840"/>
    </source>
</evidence>
<reference evidence="1" key="2">
    <citation type="submission" date="2020-09" db="EMBL/GenBank/DDBJ databases">
        <authorList>
            <person name="Sun Q."/>
            <person name="Zhou Y."/>
        </authorList>
    </citation>
    <scope>NUCLEOTIDE SEQUENCE</scope>
    <source>
        <strain evidence="1">CGMCC 4.7306</strain>
    </source>
</reference>
<dbReference type="EMBL" id="BMMZ01000007">
    <property type="protein sequence ID" value="GGL69394.1"/>
    <property type="molecule type" value="Genomic_DNA"/>
</dbReference>
<protein>
    <submittedName>
        <fullName evidence="1">Uncharacterized protein</fullName>
    </submittedName>
</protein>
<organism evidence="1 2">
    <name type="scientific">Microlunatus endophyticus</name>
    <dbReference type="NCBI Taxonomy" id="1716077"/>
    <lineage>
        <taxon>Bacteria</taxon>
        <taxon>Bacillati</taxon>
        <taxon>Actinomycetota</taxon>
        <taxon>Actinomycetes</taxon>
        <taxon>Propionibacteriales</taxon>
        <taxon>Propionibacteriaceae</taxon>
        <taxon>Microlunatus</taxon>
    </lineage>
</organism>
<dbReference type="AlphaFoldDB" id="A0A917W559"/>
<reference evidence="1" key="1">
    <citation type="journal article" date="2014" name="Int. J. Syst. Evol. Microbiol.">
        <title>Complete genome sequence of Corynebacterium casei LMG S-19264T (=DSM 44701T), isolated from a smear-ripened cheese.</title>
        <authorList>
            <consortium name="US DOE Joint Genome Institute (JGI-PGF)"/>
            <person name="Walter F."/>
            <person name="Albersmeier A."/>
            <person name="Kalinowski J."/>
            <person name="Ruckert C."/>
        </authorList>
    </citation>
    <scope>NUCLEOTIDE SEQUENCE</scope>
    <source>
        <strain evidence="1">CGMCC 4.7306</strain>
    </source>
</reference>
<gene>
    <name evidence="1" type="ORF">GCM10011575_30010</name>
</gene>
<dbReference type="Proteomes" id="UP000613840">
    <property type="component" value="Unassembled WGS sequence"/>
</dbReference>
<accession>A0A917W559</accession>
<name>A0A917W559_9ACTN</name>
<sequence>MTVEAAGQPGPDAGMDEPEVALYTAERLDVLLEIAELPLSPQRKEKLLETLPDLDQKVAKIRSVALGETPPATAFDARWS</sequence>
<evidence type="ECO:0000313" key="1">
    <source>
        <dbReference type="EMBL" id="GGL69394.1"/>
    </source>
</evidence>
<dbReference type="RefSeq" id="WP_188896186.1">
    <property type="nucleotide sequence ID" value="NZ_BMMZ01000007.1"/>
</dbReference>
<keyword evidence="2" id="KW-1185">Reference proteome</keyword>
<proteinExistence type="predicted"/>
<comment type="caution">
    <text evidence="1">The sequence shown here is derived from an EMBL/GenBank/DDBJ whole genome shotgun (WGS) entry which is preliminary data.</text>
</comment>